<evidence type="ECO:0000313" key="2">
    <source>
        <dbReference type="Proteomes" id="UP001296873"/>
    </source>
</evidence>
<accession>A0ABS1D867</accession>
<dbReference type="Proteomes" id="UP001296873">
    <property type="component" value="Unassembled WGS sequence"/>
</dbReference>
<comment type="caution">
    <text evidence="1">The sequence shown here is derived from an EMBL/GenBank/DDBJ whole genome shotgun (WGS) entry which is preliminary data.</text>
</comment>
<keyword evidence="2" id="KW-1185">Reference proteome</keyword>
<protein>
    <submittedName>
        <fullName evidence="1">Uncharacterized protein</fullName>
    </submittedName>
</protein>
<name>A0ABS1D867_9PROT</name>
<evidence type="ECO:0000313" key="1">
    <source>
        <dbReference type="EMBL" id="MBK1666609.1"/>
    </source>
</evidence>
<proteinExistence type="predicted"/>
<reference evidence="1 2" key="1">
    <citation type="journal article" date="2020" name="Microorganisms">
        <title>Osmotic Adaptation and Compatible Solute Biosynthesis of Phototrophic Bacteria as Revealed from Genome Analyses.</title>
        <authorList>
            <person name="Imhoff J.F."/>
            <person name="Rahn T."/>
            <person name="Kunzel S."/>
            <person name="Keller A."/>
            <person name="Neulinger S.C."/>
        </authorList>
    </citation>
    <scope>NUCLEOTIDE SEQUENCE [LARGE SCALE GENOMIC DNA]</scope>
    <source>
        <strain evidence="1 2">DSM 9895</strain>
    </source>
</reference>
<dbReference type="RefSeq" id="WP_200338660.1">
    <property type="nucleotide sequence ID" value="NZ_NRRL01000001.1"/>
</dbReference>
<sequence>MYVELTERRLKEMAKRLRADLGDAAPSYQHTLDLLAKMLCYRSYEAMQPSLAKPTKTDPPGIAPRDTLAVLHIEPEERPDWGTSEPLILIARTRTAAEAALHAWLDSTTENRNVEDQPHRIEIRPVHDITNGETQLTAPVHDVIAVIVEEADRPDGERGRLVTLGATRRAAEAALQR</sequence>
<gene>
    <name evidence="1" type="ORF">CKO28_00945</name>
</gene>
<organism evidence="1 2">
    <name type="scientific">Rhodovibrio sodomensis</name>
    <dbReference type="NCBI Taxonomy" id="1088"/>
    <lineage>
        <taxon>Bacteria</taxon>
        <taxon>Pseudomonadati</taxon>
        <taxon>Pseudomonadota</taxon>
        <taxon>Alphaproteobacteria</taxon>
        <taxon>Rhodospirillales</taxon>
        <taxon>Rhodovibrionaceae</taxon>
        <taxon>Rhodovibrio</taxon>
    </lineage>
</organism>
<dbReference type="EMBL" id="NRRL01000001">
    <property type="protein sequence ID" value="MBK1666609.1"/>
    <property type="molecule type" value="Genomic_DNA"/>
</dbReference>